<dbReference type="NCBIfam" id="TIGR00536">
    <property type="entry name" value="hemK_fam"/>
    <property type="match status" value="1"/>
</dbReference>
<dbReference type="STRING" id="1842727.RD110_21370"/>
<dbReference type="Pfam" id="PF05175">
    <property type="entry name" value="MTS"/>
    <property type="match status" value="1"/>
</dbReference>
<evidence type="ECO:0000256" key="5">
    <source>
        <dbReference type="HAMAP-Rule" id="MF_02126"/>
    </source>
</evidence>
<dbReference type="GO" id="GO:0003676">
    <property type="term" value="F:nucleic acid binding"/>
    <property type="evidence" value="ECO:0007669"/>
    <property type="project" value="InterPro"/>
</dbReference>
<dbReference type="Pfam" id="PF17827">
    <property type="entry name" value="PrmC_N"/>
    <property type="match status" value="1"/>
</dbReference>
<feature type="binding site" evidence="5">
    <location>
        <position position="174"/>
    </location>
    <ligand>
        <name>S-adenosyl-L-methionine</name>
        <dbReference type="ChEBI" id="CHEBI:59789"/>
    </ligand>
</feature>
<feature type="binding site" evidence="5">
    <location>
        <position position="193"/>
    </location>
    <ligand>
        <name>S-adenosyl-L-methionine</name>
        <dbReference type="ChEBI" id="CHEBI:59789"/>
    </ligand>
</feature>
<feature type="domain" description="Methyltransferase small" evidence="6">
    <location>
        <begin position="108"/>
        <end position="200"/>
    </location>
</feature>
<organism evidence="8 9">
    <name type="scientific">Rhodoferax koreensis</name>
    <dbReference type="NCBI Taxonomy" id="1842727"/>
    <lineage>
        <taxon>Bacteria</taxon>
        <taxon>Pseudomonadati</taxon>
        <taxon>Pseudomonadota</taxon>
        <taxon>Betaproteobacteria</taxon>
        <taxon>Burkholderiales</taxon>
        <taxon>Comamonadaceae</taxon>
        <taxon>Rhodoferax</taxon>
    </lineage>
</organism>
<gene>
    <name evidence="5" type="primary">prmC</name>
    <name evidence="8" type="ORF">RD110_21370</name>
</gene>
<dbReference type="SUPFAM" id="SSF53335">
    <property type="entry name" value="S-adenosyl-L-methionine-dependent methyltransferases"/>
    <property type="match status" value="1"/>
</dbReference>
<dbReference type="GO" id="GO:0102559">
    <property type="term" value="F:peptide chain release factor N(5)-glutamine methyltransferase activity"/>
    <property type="evidence" value="ECO:0007669"/>
    <property type="project" value="UniProtKB-EC"/>
</dbReference>
<dbReference type="HAMAP" id="MF_02126">
    <property type="entry name" value="RF_methyltr_PrmC"/>
    <property type="match status" value="1"/>
</dbReference>
<evidence type="ECO:0000256" key="3">
    <source>
        <dbReference type="ARBA" id="ARBA00022691"/>
    </source>
</evidence>
<dbReference type="InterPro" id="IPR002052">
    <property type="entry name" value="DNA_methylase_N6_adenine_CS"/>
</dbReference>
<dbReference type="Proteomes" id="UP000186609">
    <property type="component" value="Chromosome"/>
</dbReference>
<reference evidence="8 9" key="1">
    <citation type="submission" date="2017-01" db="EMBL/GenBank/DDBJ databases">
        <authorList>
            <person name="Mah S.A."/>
            <person name="Swanson W.J."/>
            <person name="Moy G.W."/>
            <person name="Vacquier V.D."/>
        </authorList>
    </citation>
    <scope>NUCLEOTIDE SEQUENCE [LARGE SCALE GENOMIC DNA]</scope>
    <source>
        <strain evidence="8 9">DCY110</strain>
    </source>
</reference>
<dbReference type="Gene3D" id="1.10.8.10">
    <property type="entry name" value="DNA helicase RuvA subunit, C-terminal domain"/>
    <property type="match status" value="1"/>
</dbReference>
<dbReference type="InterPro" id="IPR007848">
    <property type="entry name" value="Small_mtfrase_dom"/>
</dbReference>
<dbReference type="PROSITE" id="PS00092">
    <property type="entry name" value="N6_MTASE"/>
    <property type="match status" value="1"/>
</dbReference>
<dbReference type="InterPro" id="IPR029063">
    <property type="entry name" value="SAM-dependent_MTases_sf"/>
</dbReference>
<dbReference type="CDD" id="cd02440">
    <property type="entry name" value="AdoMet_MTases"/>
    <property type="match status" value="1"/>
</dbReference>
<dbReference type="Gene3D" id="3.40.50.150">
    <property type="entry name" value="Vaccinia Virus protein VP39"/>
    <property type="match status" value="1"/>
</dbReference>
<feature type="domain" description="Release factor glutamine methyltransferase N-terminal" evidence="7">
    <location>
        <begin position="21"/>
        <end position="83"/>
    </location>
</feature>
<comment type="function">
    <text evidence="5">Methylates the class 1 translation termination release factors RF1/PrfA and RF2/PrfB on the glutamine residue of the universally conserved GGQ motif.</text>
</comment>
<dbReference type="FunFam" id="3.40.50.150:FF:000053">
    <property type="entry name" value="Release factor glutamine methyltransferase"/>
    <property type="match status" value="1"/>
</dbReference>
<dbReference type="EMBL" id="CP019236">
    <property type="protein sequence ID" value="APW40852.1"/>
    <property type="molecule type" value="Genomic_DNA"/>
</dbReference>
<dbReference type="InterPro" id="IPR019874">
    <property type="entry name" value="RF_methyltr_PrmC"/>
</dbReference>
<comment type="catalytic activity">
    <reaction evidence="4 5">
        <text>L-glutaminyl-[peptide chain release factor] + S-adenosyl-L-methionine = N(5)-methyl-L-glutaminyl-[peptide chain release factor] + S-adenosyl-L-homocysteine + H(+)</text>
        <dbReference type="Rhea" id="RHEA:42896"/>
        <dbReference type="Rhea" id="RHEA-COMP:10271"/>
        <dbReference type="Rhea" id="RHEA-COMP:10272"/>
        <dbReference type="ChEBI" id="CHEBI:15378"/>
        <dbReference type="ChEBI" id="CHEBI:30011"/>
        <dbReference type="ChEBI" id="CHEBI:57856"/>
        <dbReference type="ChEBI" id="CHEBI:59789"/>
        <dbReference type="ChEBI" id="CHEBI:61891"/>
        <dbReference type="EC" id="2.1.1.297"/>
    </reaction>
</comment>
<evidence type="ECO:0000256" key="1">
    <source>
        <dbReference type="ARBA" id="ARBA00022603"/>
    </source>
</evidence>
<feature type="binding site" evidence="5">
    <location>
        <begin position="193"/>
        <end position="196"/>
    </location>
    <ligand>
        <name>substrate</name>
    </ligand>
</feature>
<dbReference type="InterPro" id="IPR040758">
    <property type="entry name" value="PrmC_N"/>
</dbReference>
<proteinExistence type="inferred from homology"/>
<evidence type="ECO:0000259" key="6">
    <source>
        <dbReference type="Pfam" id="PF05175"/>
    </source>
</evidence>
<accession>A0A1P8K4D0</accession>
<dbReference type="KEGG" id="rhy:RD110_21370"/>
<dbReference type="InterPro" id="IPR004556">
    <property type="entry name" value="HemK-like"/>
</dbReference>
<evidence type="ECO:0000313" key="8">
    <source>
        <dbReference type="EMBL" id="APW40852.1"/>
    </source>
</evidence>
<protein>
    <recommendedName>
        <fullName evidence="5">Release factor glutamine methyltransferase</fullName>
        <shortName evidence="5">RF MTase</shortName>
        <ecNumber evidence="5">2.1.1.297</ecNumber>
    </recommendedName>
    <alternativeName>
        <fullName evidence="5">N5-glutamine methyltransferase PrmC</fullName>
    </alternativeName>
    <alternativeName>
        <fullName evidence="5">Protein-(glutamine-N5) MTase PrmC</fullName>
    </alternativeName>
    <alternativeName>
        <fullName evidence="5">Protein-glutamine N-methyltransferase PrmC</fullName>
    </alternativeName>
</protein>
<feature type="binding site" evidence="5">
    <location>
        <begin position="124"/>
        <end position="128"/>
    </location>
    <ligand>
        <name>S-adenosyl-L-methionine</name>
        <dbReference type="ChEBI" id="CHEBI:59789"/>
    </ligand>
</feature>
<dbReference type="InterPro" id="IPR050320">
    <property type="entry name" value="N5-glutamine_MTase"/>
</dbReference>
<dbReference type="EC" id="2.1.1.297" evidence="5"/>
<dbReference type="PANTHER" id="PTHR18895:SF74">
    <property type="entry name" value="MTRF1L RELEASE FACTOR GLUTAMINE METHYLTRANSFERASE"/>
    <property type="match status" value="1"/>
</dbReference>
<evidence type="ECO:0000259" key="7">
    <source>
        <dbReference type="Pfam" id="PF17827"/>
    </source>
</evidence>
<evidence type="ECO:0000313" key="9">
    <source>
        <dbReference type="Proteomes" id="UP000186609"/>
    </source>
</evidence>
<sequence>MRRESVYADAVGSLQAALVRAQKHGIAKVDARMLLLHAVGKDPLDAAWLIAHEQDPLTAKQATDYGDACARRRAGEPVAYIVGHKEFHGLRLATDARVLDPRDDTETLVDWALELTAERVLDLGTGSGAIALAIKSNRPDWKVCAVDASADALTVARANAARLGLDVDFRHGDWLAPLRTEAGAEQFDLVVSNPPYIPEADPHLAALKHEPLAALASGTDGLDDIRRIVADTPAHLREGGWLLLEHGHDQAAAVRDLLRQAGFGDVGSRLDLSGIERCSGGKISAASYQK</sequence>
<evidence type="ECO:0000256" key="4">
    <source>
        <dbReference type="ARBA" id="ARBA00048391"/>
    </source>
</evidence>
<keyword evidence="3 5" id="KW-0949">S-adenosyl-L-methionine</keyword>
<keyword evidence="1 5" id="KW-0489">Methyltransferase</keyword>
<keyword evidence="2 5" id="KW-0808">Transferase</keyword>
<evidence type="ECO:0000256" key="2">
    <source>
        <dbReference type="ARBA" id="ARBA00022679"/>
    </source>
</evidence>
<dbReference type="GO" id="GO:0032259">
    <property type="term" value="P:methylation"/>
    <property type="evidence" value="ECO:0007669"/>
    <property type="project" value="UniProtKB-KW"/>
</dbReference>
<keyword evidence="9" id="KW-1185">Reference proteome</keyword>
<name>A0A1P8K4D0_9BURK</name>
<dbReference type="NCBIfam" id="TIGR03534">
    <property type="entry name" value="RF_mod_PrmC"/>
    <property type="match status" value="1"/>
</dbReference>
<comment type="similarity">
    <text evidence="5">Belongs to the protein N5-glutamine methyltransferase family. PrmC subfamily.</text>
</comment>
<dbReference type="PANTHER" id="PTHR18895">
    <property type="entry name" value="HEMK METHYLTRANSFERASE"/>
    <property type="match status" value="1"/>
</dbReference>
<dbReference type="AlphaFoldDB" id="A0A1P8K4D0"/>
<feature type="binding site" evidence="5">
    <location>
        <position position="147"/>
    </location>
    <ligand>
        <name>S-adenosyl-L-methionine</name>
        <dbReference type="ChEBI" id="CHEBI:59789"/>
    </ligand>
</feature>